<keyword evidence="6 7" id="KW-0482">Metalloprotease</keyword>
<evidence type="ECO:0000259" key="8">
    <source>
        <dbReference type="Pfam" id="PF01432"/>
    </source>
</evidence>
<dbReference type="FunFam" id="1.10.1370.40:FF:000008">
    <property type="entry name" value="Oligopeptidase, putative"/>
    <property type="match status" value="1"/>
</dbReference>
<dbReference type="SUPFAM" id="SSF55486">
    <property type="entry name" value="Metalloproteases ('zincins'), catalytic domain"/>
    <property type="match status" value="1"/>
</dbReference>
<gene>
    <name evidence="9" type="ORF">FF38_11799</name>
</gene>
<evidence type="ECO:0000256" key="7">
    <source>
        <dbReference type="RuleBase" id="RU003435"/>
    </source>
</evidence>
<evidence type="ECO:0000256" key="6">
    <source>
        <dbReference type="ARBA" id="ARBA00023049"/>
    </source>
</evidence>
<dbReference type="InterPro" id="IPR034005">
    <property type="entry name" value="M3A_DCP"/>
</dbReference>
<dbReference type="PANTHER" id="PTHR11804">
    <property type="entry name" value="PROTEASE M3 THIMET OLIGOPEPTIDASE-RELATED"/>
    <property type="match status" value="1"/>
</dbReference>
<accession>A0A0L0BY66</accession>
<keyword evidence="4 7" id="KW-0378">Hydrolase</keyword>
<proteinExistence type="inferred from homology"/>
<keyword evidence="10" id="KW-1185">Reference proteome</keyword>
<dbReference type="EMBL" id="JRES01001160">
    <property type="protein sequence ID" value="KNC24972.1"/>
    <property type="molecule type" value="Genomic_DNA"/>
</dbReference>
<dbReference type="Proteomes" id="UP000037069">
    <property type="component" value="Unassembled WGS sequence"/>
</dbReference>
<dbReference type="OMA" id="QPLEGPW"/>
<organism evidence="9 10">
    <name type="scientific">Lucilia cuprina</name>
    <name type="common">Green bottle fly</name>
    <name type="synonym">Australian sheep blowfly</name>
    <dbReference type="NCBI Taxonomy" id="7375"/>
    <lineage>
        <taxon>Eukaryota</taxon>
        <taxon>Metazoa</taxon>
        <taxon>Ecdysozoa</taxon>
        <taxon>Arthropoda</taxon>
        <taxon>Hexapoda</taxon>
        <taxon>Insecta</taxon>
        <taxon>Pterygota</taxon>
        <taxon>Neoptera</taxon>
        <taxon>Endopterygota</taxon>
        <taxon>Diptera</taxon>
        <taxon>Brachycera</taxon>
        <taxon>Muscomorpha</taxon>
        <taxon>Oestroidea</taxon>
        <taxon>Calliphoridae</taxon>
        <taxon>Luciliinae</taxon>
        <taxon>Lucilia</taxon>
    </lineage>
</organism>
<keyword evidence="5 7" id="KW-0862">Zinc</keyword>
<evidence type="ECO:0000256" key="3">
    <source>
        <dbReference type="ARBA" id="ARBA00022723"/>
    </source>
</evidence>
<comment type="similarity">
    <text evidence="1 7">Belongs to the peptidase M3 family.</text>
</comment>
<dbReference type="InterPro" id="IPR024077">
    <property type="entry name" value="Neurolysin/TOP_dom2"/>
</dbReference>
<feature type="domain" description="Peptidase M3A/M3B catalytic" evidence="8">
    <location>
        <begin position="265"/>
        <end position="715"/>
    </location>
</feature>
<evidence type="ECO:0000256" key="4">
    <source>
        <dbReference type="ARBA" id="ARBA00022801"/>
    </source>
</evidence>
<evidence type="ECO:0000256" key="1">
    <source>
        <dbReference type="ARBA" id="ARBA00006040"/>
    </source>
</evidence>
<evidence type="ECO:0000313" key="10">
    <source>
        <dbReference type="Proteomes" id="UP000037069"/>
    </source>
</evidence>
<evidence type="ECO:0000256" key="5">
    <source>
        <dbReference type="ARBA" id="ARBA00022833"/>
    </source>
</evidence>
<dbReference type="PANTHER" id="PTHR11804:SF83">
    <property type="entry name" value="LD37516P"/>
    <property type="match status" value="1"/>
</dbReference>
<dbReference type="InterPro" id="IPR024079">
    <property type="entry name" value="MetalloPept_cat_dom_sf"/>
</dbReference>
<protein>
    <recommendedName>
        <fullName evidence="8">Peptidase M3A/M3B catalytic domain-containing protein</fullName>
    </recommendedName>
</protein>
<reference evidence="9 10" key="1">
    <citation type="journal article" date="2015" name="Nat. Commun.">
        <title>Lucilia cuprina genome unlocks parasitic fly biology to underpin future interventions.</title>
        <authorList>
            <person name="Anstead C.A."/>
            <person name="Korhonen P.K."/>
            <person name="Young N.D."/>
            <person name="Hall R.S."/>
            <person name="Jex A.R."/>
            <person name="Murali S.C."/>
            <person name="Hughes D.S."/>
            <person name="Lee S.F."/>
            <person name="Perry T."/>
            <person name="Stroehlein A.J."/>
            <person name="Ansell B.R."/>
            <person name="Breugelmans B."/>
            <person name="Hofmann A."/>
            <person name="Qu J."/>
            <person name="Dugan S."/>
            <person name="Lee S.L."/>
            <person name="Chao H."/>
            <person name="Dinh H."/>
            <person name="Han Y."/>
            <person name="Doddapaneni H.V."/>
            <person name="Worley K.C."/>
            <person name="Muzny D.M."/>
            <person name="Ioannidis P."/>
            <person name="Waterhouse R.M."/>
            <person name="Zdobnov E.M."/>
            <person name="James P.J."/>
            <person name="Bagnall N.H."/>
            <person name="Kotze A.C."/>
            <person name="Gibbs R.A."/>
            <person name="Richards S."/>
            <person name="Batterham P."/>
            <person name="Gasser R.B."/>
        </authorList>
    </citation>
    <scope>NUCLEOTIDE SEQUENCE [LARGE SCALE GENOMIC DNA]</scope>
    <source>
        <strain evidence="9 10">LS</strain>
        <tissue evidence="9">Full body</tissue>
    </source>
</reference>
<keyword evidence="3 7" id="KW-0479">Metal-binding</keyword>
<sequence length="727" mass="82499">MLTALKQISKTQAAKRYLHTTAKQNGYIVLVPEIGEDGQAGDVVVKPDGLPAFNEITIENCLGAIGSQAGAVEKLVKRIESDVHEMKENEKLDLGQVFRELDEATGPLDTTWGIAKALYLGNSNLIPTKSYMNIHERARNARASRFCNKIVYEALQEQNADELTDGEEKRLLQKYLLEGNLNGLSLSNESRNGLKEVLMQLGKERANFKNKVNVSIHSFAHVVHDYQLVRDFPATLLEATAIDHHRPITQGPWKFTLQPQIVEGFLKYCPDRTHRWNIWQANVRKCSNHMDKSLENSTHLEKIRSLRKRQANALGYPNFATMSMQTKMVKNVSELKQTFAKLLQFAGPAQSVEIESLQQFASSSGFEHKLDLYDVTYWQRKYLLAEHKLDEEALRVYFPLPRVFSGLFSLSEKLFNIKIVERKDAQVWQPAVKYFDVFDCDSNGGSHPVGGFYVDCYSKENKFGKNNGWMVSIRNRNEAAKTSPLCALIFNFNAPINDKPYLLNVDDLKMVFKTFGSAMQHLLTKARFTDLAGLSNIEWDASQVSGYVMSNFLDNPTILKSISGHVESDDPLPDDLAKNVRLLKTHLGGYNLCQELYLSDLDIELHQSDNFWLEIVRKLWPVYRCMPLEKKDSHPCSLTEIFSGDWGAAHFSHLYSKIIAADISAAFQQNPQDYSETGKRFKDTFLSSGGTIPTAEVFRRFRGRDPSVEALLHSLDIYRETQTTGEL</sequence>
<dbReference type="STRING" id="7375.A0A0L0BY66"/>
<dbReference type="OrthoDB" id="17530at2759"/>
<dbReference type="InterPro" id="IPR001567">
    <property type="entry name" value="Pept_M3A_M3B_dom"/>
</dbReference>
<dbReference type="Gene3D" id="1.10.1370.10">
    <property type="entry name" value="Neurolysin, domain 3"/>
    <property type="match status" value="1"/>
</dbReference>
<dbReference type="Gene3D" id="1.10.1370.40">
    <property type="match status" value="1"/>
</dbReference>
<dbReference type="CDD" id="cd06456">
    <property type="entry name" value="M3A_DCP"/>
    <property type="match status" value="1"/>
</dbReference>
<comment type="cofactor">
    <cofactor evidence="7">
        <name>Zn(2+)</name>
        <dbReference type="ChEBI" id="CHEBI:29105"/>
    </cofactor>
    <text evidence="7">Binds 1 zinc ion.</text>
</comment>
<dbReference type="GO" id="GO:0006508">
    <property type="term" value="P:proteolysis"/>
    <property type="evidence" value="ECO:0007669"/>
    <property type="project" value="UniProtKB-KW"/>
</dbReference>
<dbReference type="FunFam" id="3.40.390.10:FF:000059">
    <property type="entry name" value="Oligopeptidase, putative"/>
    <property type="match status" value="1"/>
</dbReference>
<dbReference type="GO" id="GO:0004222">
    <property type="term" value="F:metalloendopeptidase activity"/>
    <property type="evidence" value="ECO:0007669"/>
    <property type="project" value="InterPro"/>
</dbReference>
<dbReference type="InterPro" id="IPR045090">
    <property type="entry name" value="Pept_M3A_M3B"/>
</dbReference>
<keyword evidence="2 7" id="KW-0645">Protease</keyword>
<comment type="caution">
    <text evidence="9">The sequence shown here is derived from an EMBL/GenBank/DDBJ whole genome shotgun (WGS) entry which is preliminary data.</text>
</comment>
<dbReference type="GO" id="GO:0046872">
    <property type="term" value="F:metal ion binding"/>
    <property type="evidence" value="ECO:0007669"/>
    <property type="project" value="UniProtKB-UniRule"/>
</dbReference>
<name>A0A0L0BY66_LUCCU</name>
<dbReference type="AlphaFoldDB" id="A0A0L0BY66"/>
<dbReference type="Gene3D" id="3.40.390.10">
    <property type="entry name" value="Collagenase (Catalytic Domain)"/>
    <property type="match status" value="1"/>
</dbReference>
<evidence type="ECO:0000313" key="9">
    <source>
        <dbReference type="EMBL" id="KNC24972.1"/>
    </source>
</evidence>
<evidence type="ECO:0000256" key="2">
    <source>
        <dbReference type="ARBA" id="ARBA00022670"/>
    </source>
</evidence>
<dbReference type="Pfam" id="PF01432">
    <property type="entry name" value="Peptidase_M3"/>
    <property type="match status" value="1"/>
</dbReference>